<dbReference type="AlphaFoldDB" id="A0A0N4TDI1"/>
<dbReference type="Proteomes" id="UP000278627">
    <property type="component" value="Unassembled WGS sequence"/>
</dbReference>
<evidence type="ECO:0000313" key="3">
    <source>
        <dbReference type="WBParaSite" id="BPAG_0000626901-mRNA-1"/>
    </source>
</evidence>
<sequence length="93" mass="10721">MWSGTDSLLIILERTRGGDIRYSSNLPKYCNWHLPVIPSSTQSDRCQLHSIDVWHARERGLIPKSLNQESASIIEWQLSERRPIIGANCPKHR</sequence>
<accession>A0A0N4TDI1</accession>
<dbReference type="EMBL" id="UZAD01005411">
    <property type="protein sequence ID" value="VDN87418.1"/>
    <property type="molecule type" value="Genomic_DNA"/>
</dbReference>
<reference evidence="3" key="1">
    <citation type="submission" date="2017-02" db="UniProtKB">
        <authorList>
            <consortium name="WormBaseParasite"/>
        </authorList>
    </citation>
    <scope>IDENTIFICATION</scope>
</reference>
<reference evidence="1 2" key="2">
    <citation type="submission" date="2018-11" db="EMBL/GenBank/DDBJ databases">
        <authorList>
            <consortium name="Pathogen Informatics"/>
        </authorList>
    </citation>
    <scope>NUCLEOTIDE SEQUENCE [LARGE SCALE GENOMIC DNA]</scope>
</reference>
<gene>
    <name evidence="1" type="ORF">BPAG_LOCUS6232</name>
</gene>
<proteinExistence type="predicted"/>
<dbReference type="WBParaSite" id="BPAG_0000626901-mRNA-1">
    <property type="protein sequence ID" value="BPAG_0000626901-mRNA-1"/>
    <property type="gene ID" value="BPAG_0000626901"/>
</dbReference>
<organism evidence="3">
    <name type="scientific">Brugia pahangi</name>
    <name type="common">Filarial nematode worm</name>
    <dbReference type="NCBI Taxonomy" id="6280"/>
    <lineage>
        <taxon>Eukaryota</taxon>
        <taxon>Metazoa</taxon>
        <taxon>Ecdysozoa</taxon>
        <taxon>Nematoda</taxon>
        <taxon>Chromadorea</taxon>
        <taxon>Rhabditida</taxon>
        <taxon>Spirurina</taxon>
        <taxon>Spiruromorpha</taxon>
        <taxon>Filarioidea</taxon>
        <taxon>Onchocercidae</taxon>
        <taxon>Brugia</taxon>
    </lineage>
</organism>
<name>A0A0N4TDI1_BRUPA</name>
<evidence type="ECO:0000313" key="1">
    <source>
        <dbReference type="EMBL" id="VDN87418.1"/>
    </source>
</evidence>
<protein>
    <submittedName>
        <fullName evidence="3">Ovule protein</fullName>
    </submittedName>
</protein>
<keyword evidence="2" id="KW-1185">Reference proteome</keyword>
<evidence type="ECO:0000313" key="2">
    <source>
        <dbReference type="Proteomes" id="UP000278627"/>
    </source>
</evidence>